<dbReference type="PROSITE" id="PS50850">
    <property type="entry name" value="MFS"/>
    <property type="match status" value="1"/>
</dbReference>
<dbReference type="OrthoDB" id="9816124at2"/>
<organism evidence="8 9">
    <name type="scientific">Paenibacillus oralis</name>
    <dbReference type="NCBI Taxonomy" id="2490856"/>
    <lineage>
        <taxon>Bacteria</taxon>
        <taxon>Bacillati</taxon>
        <taxon>Bacillota</taxon>
        <taxon>Bacilli</taxon>
        <taxon>Bacillales</taxon>
        <taxon>Paenibacillaceae</taxon>
        <taxon>Paenibacillus</taxon>
    </lineage>
</organism>
<dbReference type="Gene3D" id="1.20.1250.20">
    <property type="entry name" value="MFS general substrate transporter like domains"/>
    <property type="match status" value="1"/>
</dbReference>
<comment type="caution">
    <text evidence="8">The sequence shown here is derived from an EMBL/GenBank/DDBJ whole genome shotgun (WGS) entry which is preliminary data.</text>
</comment>
<feature type="transmembrane region" description="Helical" evidence="6">
    <location>
        <begin position="7"/>
        <end position="25"/>
    </location>
</feature>
<evidence type="ECO:0000256" key="4">
    <source>
        <dbReference type="ARBA" id="ARBA00022989"/>
    </source>
</evidence>
<evidence type="ECO:0000256" key="1">
    <source>
        <dbReference type="ARBA" id="ARBA00004651"/>
    </source>
</evidence>
<dbReference type="PANTHER" id="PTHR23530:SF1">
    <property type="entry name" value="PERMEASE, MAJOR FACILITATOR SUPERFAMILY-RELATED"/>
    <property type="match status" value="1"/>
</dbReference>
<evidence type="ECO:0000256" key="2">
    <source>
        <dbReference type="ARBA" id="ARBA00022448"/>
    </source>
</evidence>
<feature type="transmembrane region" description="Helical" evidence="6">
    <location>
        <begin position="164"/>
        <end position="182"/>
    </location>
</feature>
<keyword evidence="3 6" id="KW-0812">Transmembrane</keyword>
<feature type="transmembrane region" description="Helical" evidence="6">
    <location>
        <begin position="256"/>
        <end position="280"/>
    </location>
</feature>
<dbReference type="GO" id="GO:0022857">
    <property type="term" value="F:transmembrane transporter activity"/>
    <property type="evidence" value="ECO:0007669"/>
    <property type="project" value="InterPro"/>
</dbReference>
<dbReference type="InterPro" id="IPR005829">
    <property type="entry name" value="Sugar_transporter_CS"/>
</dbReference>
<feature type="transmembrane region" description="Helical" evidence="6">
    <location>
        <begin position="311"/>
        <end position="330"/>
    </location>
</feature>
<feature type="domain" description="Major facilitator superfamily (MFS) profile" evidence="7">
    <location>
        <begin position="1"/>
        <end position="396"/>
    </location>
</feature>
<keyword evidence="2" id="KW-0813">Transport</keyword>
<keyword evidence="5 6" id="KW-0472">Membrane</keyword>
<dbReference type="InterPro" id="IPR053160">
    <property type="entry name" value="MFS_DHA3_Transporter"/>
</dbReference>
<evidence type="ECO:0000256" key="6">
    <source>
        <dbReference type="SAM" id="Phobius"/>
    </source>
</evidence>
<dbReference type="InterPro" id="IPR036259">
    <property type="entry name" value="MFS_trans_sf"/>
</dbReference>
<keyword evidence="4 6" id="KW-1133">Transmembrane helix</keyword>
<protein>
    <submittedName>
        <fullName evidence="8">MFS transporter</fullName>
    </submittedName>
</protein>
<feature type="transmembrane region" description="Helical" evidence="6">
    <location>
        <begin position="375"/>
        <end position="394"/>
    </location>
</feature>
<feature type="transmembrane region" description="Helical" evidence="6">
    <location>
        <begin position="223"/>
        <end position="244"/>
    </location>
</feature>
<dbReference type="InterPro" id="IPR011701">
    <property type="entry name" value="MFS"/>
</dbReference>
<dbReference type="EMBL" id="RRCN01000001">
    <property type="protein sequence ID" value="RRJ66126.1"/>
    <property type="molecule type" value="Genomic_DNA"/>
</dbReference>
<dbReference type="InterPro" id="IPR020846">
    <property type="entry name" value="MFS_dom"/>
</dbReference>
<dbReference type="SUPFAM" id="SSF103473">
    <property type="entry name" value="MFS general substrate transporter"/>
    <property type="match status" value="1"/>
</dbReference>
<name>A0A3P3U8U2_9BACL</name>
<sequence length="400" mass="43715">MNYTVNLKVLYGIRFFSALIPAYVIERLYWEQRGMTIPMVIYAEIVYALTVVLLEVPSGVLSDRWGRKKMLVASAILICCEFLILLFATEFWHFAVAVFLAGLARSASSGSENALLYDSLLRQGEAASFEKRLGRLNACDFVSAMLAALCGSLLAGRFGLELNYWISLGSALAALLLTLLLVEPAVKADDQPVPVEAESAGEAIPFKRYITDSLRFFRQNPGVSLVICSGMVTGTAMVYIYEFWQLYVDRLGMPLAYFGALSASIMLLQLPGSLLAHALIARFSPQTLIITVLAVQATGFSYAAVNQDYTGLAAMLLTCLFAGIMEPLASGYLHHRIDSGKRATMDSFQSLGEKLVTILAGLGFGYLSVRYDVFGGYGFMAVMCGVFLIGFIAASRKIIR</sequence>
<feature type="transmembrane region" description="Helical" evidence="6">
    <location>
        <begin position="37"/>
        <end position="58"/>
    </location>
</feature>
<evidence type="ECO:0000313" key="9">
    <source>
        <dbReference type="Proteomes" id="UP000267017"/>
    </source>
</evidence>
<dbReference type="RefSeq" id="WP_128633916.1">
    <property type="nucleotide sequence ID" value="NZ_RRCN01000001.1"/>
</dbReference>
<dbReference type="Proteomes" id="UP000267017">
    <property type="component" value="Unassembled WGS sequence"/>
</dbReference>
<evidence type="ECO:0000256" key="3">
    <source>
        <dbReference type="ARBA" id="ARBA00022692"/>
    </source>
</evidence>
<keyword evidence="9" id="KW-1185">Reference proteome</keyword>
<dbReference type="AlphaFoldDB" id="A0A3P3U8U2"/>
<dbReference type="PANTHER" id="PTHR23530">
    <property type="entry name" value="TRANSPORT PROTEIN-RELATED"/>
    <property type="match status" value="1"/>
</dbReference>
<dbReference type="GO" id="GO:0005886">
    <property type="term" value="C:plasma membrane"/>
    <property type="evidence" value="ECO:0007669"/>
    <property type="project" value="UniProtKB-SubCell"/>
</dbReference>
<reference evidence="8 9" key="1">
    <citation type="submission" date="2018-11" db="EMBL/GenBank/DDBJ databases">
        <title>Genome sequencing of Paenibacillus sp. KCOM 3021 (= ChDC PVNT-B20).</title>
        <authorList>
            <person name="Kook J.-K."/>
            <person name="Park S.-N."/>
            <person name="Lim Y.K."/>
        </authorList>
    </citation>
    <scope>NUCLEOTIDE SEQUENCE [LARGE SCALE GENOMIC DNA]</scope>
    <source>
        <strain evidence="8 9">KCOM 3021</strain>
    </source>
</reference>
<dbReference type="Pfam" id="PF07690">
    <property type="entry name" value="MFS_1"/>
    <property type="match status" value="1"/>
</dbReference>
<dbReference type="PROSITE" id="PS00216">
    <property type="entry name" value="SUGAR_TRANSPORT_1"/>
    <property type="match status" value="1"/>
</dbReference>
<evidence type="ECO:0000259" key="7">
    <source>
        <dbReference type="PROSITE" id="PS50850"/>
    </source>
</evidence>
<accession>A0A3P3U8U2</accession>
<feature type="transmembrane region" description="Helical" evidence="6">
    <location>
        <begin position="138"/>
        <end position="158"/>
    </location>
</feature>
<feature type="transmembrane region" description="Helical" evidence="6">
    <location>
        <begin position="287"/>
        <end position="305"/>
    </location>
</feature>
<proteinExistence type="predicted"/>
<evidence type="ECO:0000313" key="8">
    <source>
        <dbReference type="EMBL" id="RRJ66126.1"/>
    </source>
</evidence>
<evidence type="ECO:0000256" key="5">
    <source>
        <dbReference type="ARBA" id="ARBA00023136"/>
    </source>
</evidence>
<comment type="subcellular location">
    <subcellularLocation>
        <location evidence="1">Cell membrane</location>
        <topology evidence="1">Multi-pass membrane protein</topology>
    </subcellularLocation>
</comment>
<gene>
    <name evidence="8" type="ORF">EHV15_26840</name>
</gene>